<evidence type="ECO:0000256" key="1">
    <source>
        <dbReference type="SAM" id="MobiDB-lite"/>
    </source>
</evidence>
<dbReference type="Proteomes" id="UP001374579">
    <property type="component" value="Unassembled WGS sequence"/>
</dbReference>
<evidence type="ECO:0000313" key="3">
    <source>
        <dbReference type="Proteomes" id="UP001374579"/>
    </source>
</evidence>
<sequence>MNTNTALHTNGEITHTMHRMTHDSGKREQHTTGIVGKDRNTATRTGTKITASQERSLQQQQRRNVQDITGQDMPIVEDNMEYTTPGRKGPPSPVLKNEVVTMHHFFRVQELLSPF</sequence>
<feature type="compositionally biased region" description="Basic and acidic residues" evidence="1">
    <location>
        <begin position="20"/>
        <end position="41"/>
    </location>
</feature>
<feature type="compositionally biased region" description="Low complexity" evidence="1">
    <location>
        <begin position="52"/>
        <end position="63"/>
    </location>
</feature>
<proteinExistence type="predicted"/>
<gene>
    <name evidence="2" type="ORF">V1264_003258</name>
</gene>
<protein>
    <submittedName>
        <fullName evidence="2">Uncharacterized protein</fullName>
    </submittedName>
</protein>
<feature type="compositionally biased region" description="Polar residues" evidence="1">
    <location>
        <begin position="1"/>
        <end position="13"/>
    </location>
</feature>
<feature type="compositionally biased region" description="Polar residues" evidence="1">
    <location>
        <begin position="42"/>
        <end position="51"/>
    </location>
</feature>
<feature type="region of interest" description="Disordered" evidence="1">
    <location>
        <begin position="1"/>
        <end position="92"/>
    </location>
</feature>
<dbReference type="EMBL" id="JBAMIC010000012">
    <property type="protein sequence ID" value="KAK7099065.1"/>
    <property type="molecule type" value="Genomic_DNA"/>
</dbReference>
<organism evidence="2 3">
    <name type="scientific">Littorina saxatilis</name>
    <dbReference type="NCBI Taxonomy" id="31220"/>
    <lineage>
        <taxon>Eukaryota</taxon>
        <taxon>Metazoa</taxon>
        <taxon>Spiralia</taxon>
        <taxon>Lophotrochozoa</taxon>
        <taxon>Mollusca</taxon>
        <taxon>Gastropoda</taxon>
        <taxon>Caenogastropoda</taxon>
        <taxon>Littorinimorpha</taxon>
        <taxon>Littorinoidea</taxon>
        <taxon>Littorinidae</taxon>
        <taxon>Littorina</taxon>
    </lineage>
</organism>
<name>A0AAN9G9R0_9CAEN</name>
<comment type="caution">
    <text evidence="2">The sequence shown here is derived from an EMBL/GenBank/DDBJ whole genome shotgun (WGS) entry which is preliminary data.</text>
</comment>
<keyword evidence="3" id="KW-1185">Reference proteome</keyword>
<evidence type="ECO:0000313" key="2">
    <source>
        <dbReference type="EMBL" id="KAK7099065.1"/>
    </source>
</evidence>
<reference evidence="2 3" key="1">
    <citation type="submission" date="2024-02" db="EMBL/GenBank/DDBJ databases">
        <title>Chromosome-scale genome assembly of the rough periwinkle Littorina saxatilis.</title>
        <authorList>
            <person name="De Jode A."/>
            <person name="Faria R."/>
            <person name="Formenti G."/>
            <person name="Sims Y."/>
            <person name="Smith T.P."/>
            <person name="Tracey A."/>
            <person name="Wood J.M.D."/>
            <person name="Zagrodzka Z.B."/>
            <person name="Johannesson K."/>
            <person name="Butlin R.K."/>
            <person name="Leder E.H."/>
        </authorList>
    </citation>
    <scope>NUCLEOTIDE SEQUENCE [LARGE SCALE GENOMIC DNA]</scope>
    <source>
        <strain evidence="2">Snail1</strain>
        <tissue evidence="2">Muscle</tissue>
    </source>
</reference>
<accession>A0AAN9G9R0</accession>
<dbReference type="AlphaFoldDB" id="A0AAN9G9R0"/>